<dbReference type="HOGENOM" id="CLU_366741_0_0_6"/>
<dbReference type="GO" id="GO:0003676">
    <property type="term" value="F:nucleic acid binding"/>
    <property type="evidence" value="ECO:0007669"/>
    <property type="project" value="InterPro"/>
</dbReference>
<dbReference type="STRING" id="314278.NB231_14343"/>
<dbReference type="Proteomes" id="UP000003374">
    <property type="component" value="Unassembled WGS sequence"/>
</dbReference>
<dbReference type="AlphaFoldDB" id="A4BL19"/>
<keyword evidence="4" id="KW-0949">S-adenosyl-L-methionine</keyword>
<evidence type="ECO:0000313" key="8">
    <source>
        <dbReference type="Proteomes" id="UP000003374"/>
    </source>
</evidence>
<evidence type="ECO:0000313" key="7">
    <source>
        <dbReference type="EMBL" id="EAR23007.1"/>
    </source>
</evidence>
<dbReference type="Pfam" id="PF07669">
    <property type="entry name" value="Eco57I"/>
    <property type="match status" value="1"/>
</dbReference>
<evidence type="ECO:0000256" key="1">
    <source>
        <dbReference type="ARBA" id="ARBA00011900"/>
    </source>
</evidence>
<dbReference type="InterPro" id="IPR029063">
    <property type="entry name" value="SAM-dependent_MTases_sf"/>
</dbReference>
<comment type="catalytic activity">
    <reaction evidence="5">
        <text>a 2'-deoxyadenosine in DNA + S-adenosyl-L-methionine = an N(6)-methyl-2'-deoxyadenosine in DNA + S-adenosyl-L-homocysteine + H(+)</text>
        <dbReference type="Rhea" id="RHEA:15197"/>
        <dbReference type="Rhea" id="RHEA-COMP:12418"/>
        <dbReference type="Rhea" id="RHEA-COMP:12419"/>
        <dbReference type="ChEBI" id="CHEBI:15378"/>
        <dbReference type="ChEBI" id="CHEBI:57856"/>
        <dbReference type="ChEBI" id="CHEBI:59789"/>
        <dbReference type="ChEBI" id="CHEBI:90615"/>
        <dbReference type="ChEBI" id="CHEBI:90616"/>
        <dbReference type="EC" id="2.1.1.72"/>
    </reaction>
</comment>
<comment type="caution">
    <text evidence="7">The sequence shown here is derived from an EMBL/GenBank/DDBJ whole genome shotgun (WGS) entry which is preliminary data.</text>
</comment>
<protein>
    <recommendedName>
        <fullName evidence="1">site-specific DNA-methyltransferase (adenine-specific)</fullName>
        <ecNumber evidence="1">2.1.1.72</ecNumber>
    </recommendedName>
</protein>
<dbReference type="Gene3D" id="3.40.50.150">
    <property type="entry name" value="Vaccinia Virus protein VP39"/>
    <property type="match status" value="1"/>
</dbReference>
<dbReference type="InterPro" id="IPR050953">
    <property type="entry name" value="N4_N6_ade-DNA_methylase"/>
</dbReference>
<gene>
    <name evidence="7" type="ORF">NB231_14343</name>
</gene>
<evidence type="ECO:0000256" key="2">
    <source>
        <dbReference type="ARBA" id="ARBA00022603"/>
    </source>
</evidence>
<dbReference type="RefSeq" id="WP_005003826.1">
    <property type="nucleotide sequence ID" value="NZ_CH672427.1"/>
</dbReference>
<evidence type="ECO:0000256" key="3">
    <source>
        <dbReference type="ARBA" id="ARBA00022679"/>
    </source>
</evidence>
<evidence type="ECO:0000259" key="6">
    <source>
        <dbReference type="Pfam" id="PF07669"/>
    </source>
</evidence>
<name>A4BL19_9GAMM</name>
<dbReference type="PROSITE" id="PS00092">
    <property type="entry name" value="N6_MTASE"/>
    <property type="match status" value="1"/>
</dbReference>
<dbReference type="EC" id="2.1.1.72" evidence="1"/>
<dbReference type="PANTHER" id="PTHR33841">
    <property type="entry name" value="DNA METHYLTRANSFERASE YEEA-RELATED"/>
    <property type="match status" value="1"/>
</dbReference>
<feature type="domain" description="Type II methyltransferase M.TaqI-like" evidence="6">
    <location>
        <begin position="365"/>
        <end position="693"/>
    </location>
</feature>
<keyword evidence="8" id="KW-1185">Reference proteome</keyword>
<dbReference type="GO" id="GO:0006304">
    <property type="term" value="P:DNA modification"/>
    <property type="evidence" value="ECO:0007669"/>
    <property type="project" value="InterPro"/>
</dbReference>
<dbReference type="GO" id="GO:0009007">
    <property type="term" value="F:site-specific DNA-methyltransferase (adenine-specific) activity"/>
    <property type="evidence" value="ECO:0007669"/>
    <property type="project" value="UniProtKB-EC"/>
</dbReference>
<dbReference type="PANTHER" id="PTHR33841:SF1">
    <property type="entry name" value="DNA METHYLTRANSFERASE A"/>
    <property type="match status" value="1"/>
</dbReference>
<keyword evidence="3" id="KW-0808">Transferase</keyword>
<reference evidence="7 8" key="1">
    <citation type="submission" date="2006-02" db="EMBL/GenBank/DDBJ databases">
        <authorList>
            <person name="Waterbury J."/>
            <person name="Ferriera S."/>
            <person name="Johnson J."/>
            <person name="Kravitz S."/>
            <person name="Halpern A."/>
            <person name="Remington K."/>
            <person name="Beeson K."/>
            <person name="Tran B."/>
            <person name="Rogers Y.-H."/>
            <person name="Friedman R."/>
            <person name="Venter J.C."/>
        </authorList>
    </citation>
    <scope>NUCLEOTIDE SEQUENCE [LARGE SCALE GENOMIC DNA]</scope>
    <source>
        <strain evidence="7 8">Nb-231</strain>
    </source>
</reference>
<evidence type="ECO:0000256" key="4">
    <source>
        <dbReference type="ARBA" id="ARBA00022691"/>
    </source>
</evidence>
<keyword evidence="2" id="KW-0489">Methyltransferase</keyword>
<dbReference type="eggNOG" id="COG1002">
    <property type="taxonomic scope" value="Bacteria"/>
</dbReference>
<dbReference type="InterPro" id="IPR002052">
    <property type="entry name" value="DNA_methylase_N6_adenine_CS"/>
</dbReference>
<proteinExistence type="predicted"/>
<accession>A4BL19</accession>
<organism evidence="7 8">
    <name type="scientific">Nitrococcus mobilis Nb-231</name>
    <dbReference type="NCBI Taxonomy" id="314278"/>
    <lineage>
        <taxon>Bacteria</taxon>
        <taxon>Pseudomonadati</taxon>
        <taxon>Pseudomonadota</taxon>
        <taxon>Gammaproteobacteria</taxon>
        <taxon>Chromatiales</taxon>
        <taxon>Ectothiorhodospiraceae</taxon>
        <taxon>Nitrococcus</taxon>
    </lineage>
</organism>
<dbReference type="EMBL" id="AAOF01000001">
    <property type="protein sequence ID" value="EAR23007.1"/>
    <property type="molecule type" value="Genomic_DNA"/>
</dbReference>
<dbReference type="InterPro" id="IPR011639">
    <property type="entry name" value="MethylTrfase_TaqI-like_dom"/>
</dbReference>
<sequence>MHRAARQRGRRQKKSLYSGEGALDPGELSLECLRYLYRLLFLFYIEARPELHYAPVASETYLKGYSLEHLRELELMPLTSEAERGGRYFHDSLDRLFHLVHEGYQPKQDLFAEQSRQTGRDAFEMQALKSHLFDPTRTPRLNRVVFPNHLLQQVIRLMSLSQEGGSGARKRRGRIFYAQLGINQLGAVYEALLSYRGFFATTDLYEVKPKGERWDPIGIGFFVKAEALSDYAEEEKVFLRDEAGHQKLLMHPKGSFIYRLAGRDRQKSASCYTPEVLTRSLVKYALKALYKEQLDPLPDDAARAERVLSLTVCEPAMGSVAFLNEAINQLADQYLQLVQSASGTRIPQQDYAREKQQVKMYLADQNVFGVDSNPVAVELAEVSLWLNALSADRFVPWFGLQLHHGNSLIGARREVYRRAQPGHTRDGSWLKTAPERLPLGQTRPQGRIWHFLLPDAGMAKYTARDVRALYPNQIRSIESWRRQFTRPFSQDHIARLEKLSARIVELWDHHAANLAELRRRTTDPYAIRGRAARGERTSLEYKDTAMDQELLANELANELENASAYRRLKLAMDYWCALWFWPIAAAAELPERDEWLLNLENLLLGDTVATHCVGEPIQLYAATNPEAGRRFMDKFGVVNFKGLFAAFPRLAMADGIARRRKFFHWELAFADIFRDRGGFDLILGNPPWIKVEWSSGDMLGDYEPRFVIRKLTAPQLARLRDETFERIPALKPGWTEEFEESEGTQNFLNAQVNYPQLRGV</sequence>
<evidence type="ECO:0000256" key="5">
    <source>
        <dbReference type="ARBA" id="ARBA00047942"/>
    </source>
</evidence>
<dbReference type="GO" id="GO:0032259">
    <property type="term" value="P:methylation"/>
    <property type="evidence" value="ECO:0007669"/>
    <property type="project" value="UniProtKB-KW"/>
</dbReference>
<dbReference type="SUPFAM" id="SSF53335">
    <property type="entry name" value="S-adenosyl-L-methionine-dependent methyltransferases"/>
    <property type="match status" value="1"/>
</dbReference>